<dbReference type="AlphaFoldDB" id="A0A174H6A4"/>
<feature type="signal peptide" evidence="6">
    <location>
        <begin position="1"/>
        <end position="19"/>
    </location>
</feature>
<organism evidence="7 8">
    <name type="scientific">Hungatella hathewayi</name>
    <dbReference type="NCBI Taxonomy" id="154046"/>
    <lineage>
        <taxon>Bacteria</taxon>
        <taxon>Bacillati</taxon>
        <taxon>Bacillota</taxon>
        <taxon>Clostridia</taxon>
        <taxon>Lachnospirales</taxon>
        <taxon>Lachnospiraceae</taxon>
        <taxon>Hungatella</taxon>
    </lineage>
</organism>
<keyword evidence="3" id="KW-0472">Membrane</keyword>
<dbReference type="EMBL" id="CYZE01000010">
    <property type="protein sequence ID" value="CUO69711.1"/>
    <property type="molecule type" value="Genomic_DNA"/>
</dbReference>
<evidence type="ECO:0000313" key="8">
    <source>
        <dbReference type="Proteomes" id="UP000095651"/>
    </source>
</evidence>
<evidence type="ECO:0000256" key="5">
    <source>
        <dbReference type="ARBA" id="ARBA00023288"/>
    </source>
</evidence>
<accession>A0A174H6A4</accession>
<evidence type="ECO:0000256" key="2">
    <source>
        <dbReference type="ARBA" id="ARBA00022729"/>
    </source>
</evidence>
<dbReference type="InterPro" id="IPR050490">
    <property type="entry name" value="Bact_solute-bd_prot1"/>
</dbReference>
<dbReference type="PANTHER" id="PTHR43649:SF33">
    <property type="entry name" value="POLYGALACTURONAN_RHAMNOGALACTURONAN-BINDING PROTEIN YTCQ"/>
    <property type="match status" value="1"/>
</dbReference>
<dbReference type="SUPFAM" id="SSF53850">
    <property type="entry name" value="Periplasmic binding protein-like II"/>
    <property type="match status" value="1"/>
</dbReference>
<keyword evidence="5" id="KW-0449">Lipoprotein</keyword>
<protein>
    <submittedName>
        <fullName evidence="7">Extracellular solute-binding protein</fullName>
    </submittedName>
</protein>
<reference evidence="7 8" key="1">
    <citation type="submission" date="2015-09" db="EMBL/GenBank/DDBJ databases">
        <authorList>
            <consortium name="Pathogen Informatics"/>
        </authorList>
    </citation>
    <scope>NUCLEOTIDE SEQUENCE [LARGE SCALE GENOMIC DNA]</scope>
    <source>
        <strain evidence="7 8">2789STDY5608850</strain>
    </source>
</reference>
<dbReference type="Proteomes" id="UP000095651">
    <property type="component" value="Unassembled WGS sequence"/>
</dbReference>
<evidence type="ECO:0000256" key="6">
    <source>
        <dbReference type="SAM" id="SignalP"/>
    </source>
</evidence>
<evidence type="ECO:0000256" key="1">
    <source>
        <dbReference type="ARBA" id="ARBA00022475"/>
    </source>
</evidence>
<name>A0A174H6A4_9FIRM</name>
<dbReference type="InterPro" id="IPR006059">
    <property type="entry name" value="SBP"/>
</dbReference>
<keyword evidence="2 6" id="KW-0732">Signal</keyword>
<keyword evidence="1" id="KW-1003">Cell membrane</keyword>
<sequence length="434" mass="47694">MRKKLLNVTVILLLTSIMAGCAGKNEKASGGSAEVETAETTGGELSILAPSDAVNEGTYAMIEGFEQKYGIKVALELSPNDDVLVSRAATGDLGDIVDWHSGSLMLNLGPSDNLLDITDEEYVQRINETYLGCVTTEGKIYGVPTSPTYAGGIFYNKQIYEELGLEIPNTWDKFLENCKSCMNAGYDGLIGTYGDPWTSQLLLLSDFYYTNQKDPEFAAKYTAGEVTLADSPAYVRSVEKLADQKNVFNADFLSTTNDDGWRMLCEGTGVHLVSRTREYVRALEYYPEAEEFIGYFAIPGDDEDNVGATIWMPHGYYIAANSKNVDNAKLWQDFVTTEEAVRLYVENASPMGAFMIKDVNLGNSIRPAIQDTMKYVNEGRFSAAMEFQCPVKGTNMEQICVQIGSGEITPEDGVAALHEDNKKSAEQLGLEGWN</sequence>
<evidence type="ECO:0000256" key="3">
    <source>
        <dbReference type="ARBA" id="ARBA00023136"/>
    </source>
</evidence>
<evidence type="ECO:0000256" key="4">
    <source>
        <dbReference type="ARBA" id="ARBA00023139"/>
    </source>
</evidence>
<dbReference type="Pfam" id="PF01547">
    <property type="entry name" value="SBP_bac_1"/>
    <property type="match status" value="1"/>
</dbReference>
<evidence type="ECO:0000313" key="7">
    <source>
        <dbReference type="EMBL" id="CUO69711.1"/>
    </source>
</evidence>
<dbReference type="PROSITE" id="PS51257">
    <property type="entry name" value="PROKAR_LIPOPROTEIN"/>
    <property type="match status" value="1"/>
</dbReference>
<dbReference type="RefSeq" id="WP_055657304.1">
    <property type="nucleotide sequence ID" value="NZ_CABIXC010000010.1"/>
</dbReference>
<dbReference type="Gene3D" id="3.40.190.10">
    <property type="entry name" value="Periplasmic binding protein-like II"/>
    <property type="match status" value="2"/>
</dbReference>
<keyword evidence="4" id="KW-0564">Palmitate</keyword>
<dbReference type="PANTHER" id="PTHR43649">
    <property type="entry name" value="ARABINOSE-BINDING PROTEIN-RELATED"/>
    <property type="match status" value="1"/>
</dbReference>
<gene>
    <name evidence="7" type="ORF">ERS852407_03635</name>
</gene>
<proteinExistence type="predicted"/>
<feature type="chain" id="PRO_5038704240" evidence="6">
    <location>
        <begin position="20"/>
        <end position="434"/>
    </location>
</feature>